<dbReference type="PANTHER" id="PTHR40590">
    <property type="entry name" value="CYTOPLASMIC PROTEIN-RELATED"/>
    <property type="match status" value="1"/>
</dbReference>
<accession>A0ABX7BR88</accession>
<dbReference type="Pfam" id="PF01963">
    <property type="entry name" value="TraB_PrgY_gumN"/>
    <property type="match status" value="1"/>
</dbReference>
<organism evidence="1 2">
    <name type="scientific">Brevundimonas vitisensis</name>
    <dbReference type="NCBI Taxonomy" id="2800818"/>
    <lineage>
        <taxon>Bacteria</taxon>
        <taxon>Pseudomonadati</taxon>
        <taxon>Pseudomonadota</taxon>
        <taxon>Alphaproteobacteria</taxon>
        <taxon>Caulobacterales</taxon>
        <taxon>Caulobacteraceae</taxon>
        <taxon>Brevundimonas</taxon>
    </lineage>
</organism>
<keyword evidence="2" id="KW-1185">Reference proteome</keyword>
<dbReference type="Proteomes" id="UP000595448">
    <property type="component" value="Chromosome"/>
</dbReference>
<evidence type="ECO:0000313" key="2">
    <source>
        <dbReference type="Proteomes" id="UP000595448"/>
    </source>
</evidence>
<reference evidence="1 2" key="1">
    <citation type="submission" date="2021-01" db="EMBL/GenBank/DDBJ databases">
        <title>Brevundimonas vitis sp. nov., an bacterium isolated from grape (Vitis vinifera).</title>
        <authorList>
            <person name="Jiang L."/>
            <person name="Lee J."/>
        </authorList>
    </citation>
    <scope>NUCLEOTIDE SEQUENCE [LARGE SCALE GENOMIC DNA]</scope>
    <source>
        <strain evidence="1 2">GRTSA-9</strain>
    </source>
</reference>
<name>A0ABX7BR88_9CAUL</name>
<dbReference type="CDD" id="cd14789">
    <property type="entry name" value="Tiki"/>
    <property type="match status" value="1"/>
</dbReference>
<dbReference type="EMBL" id="CP067977">
    <property type="protein sequence ID" value="QQQ19746.1"/>
    <property type="molecule type" value="Genomic_DNA"/>
</dbReference>
<sequence length="329" mass="34137">MTLIARLKTTASTLGRTTLGAALGLGLFASVAGGLPSAAFAQDAAAPATAAAPRAVVPAAGQGPALWVVRDADSTIYLFGTVHVLRPDTAWGSPAVDAAFDASSEIWFEITNPDDQAAALPLIQQYGVSPNRPLSSILTADDLAKLDVAARSIGATAAQLDPMRPWLVALTLSVAPLAKAGYDANSGVEIVLRERAVAAGKPVRGLETMEGQLGILAGLSEETQIAFLRSTLEDFEQATVELDRLVAAWATGDTAAIEQIGVIPMMEASPEVYLALLAERNANWATQIETMLEGSGTIFIAVGAAHLVGAESVQKMLEDAGVDVQRVQP</sequence>
<dbReference type="RefSeq" id="WP_201104124.1">
    <property type="nucleotide sequence ID" value="NZ_CP067977.1"/>
</dbReference>
<evidence type="ECO:0000313" key="1">
    <source>
        <dbReference type="EMBL" id="QQQ19746.1"/>
    </source>
</evidence>
<gene>
    <name evidence="1" type="ORF">JIP62_06570</name>
</gene>
<proteinExistence type="predicted"/>
<dbReference type="PANTHER" id="PTHR40590:SF1">
    <property type="entry name" value="CYTOPLASMIC PROTEIN"/>
    <property type="match status" value="1"/>
</dbReference>
<dbReference type="InterPro" id="IPR002816">
    <property type="entry name" value="TraB/PrgY/GumN_fam"/>
</dbReference>
<dbReference type="InterPro" id="IPR047111">
    <property type="entry name" value="YbaP-like"/>
</dbReference>
<protein>
    <submittedName>
        <fullName evidence="1">TraB/GumN family protein</fullName>
    </submittedName>
</protein>